<comment type="caution">
    <text evidence="2">The sequence shown here is derived from an EMBL/GenBank/DDBJ whole genome shotgun (WGS) entry which is preliminary data.</text>
</comment>
<dbReference type="CDD" id="cd04301">
    <property type="entry name" value="NAT_SF"/>
    <property type="match status" value="1"/>
</dbReference>
<organism evidence="2 3">
    <name type="scientific">Jeotgalibacillus marinus</name>
    <dbReference type="NCBI Taxonomy" id="86667"/>
    <lineage>
        <taxon>Bacteria</taxon>
        <taxon>Bacillati</taxon>
        <taxon>Bacillota</taxon>
        <taxon>Bacilli</taxon>
        <taxon>Bacillales</taxon>
        <taxon>Caryophanaceae</taxon>
        <taxon>Jeotgalibacillus</taxon>
    </lineage>
</organism>
<dbReference type="InterPro" id="IPR016181">
    <property type="entry name" value="Acyl_CoA_acyltransferase"/>
</dbReference>
<evidence type="ECO:0000259" key="1">
    <source>
        <dbReference type="Pfam" id="PF00583"/>
    </source>
</evidence>
<dbReference type="EC" id="2.3.1.-" evidence="2"/>
<sequence length="121" mass="14254">MIALEQNNINKLELEMEIMNSNPAYNLISKNKEKIQEEDIRDEHLESERLNAERLLIKQNKNYIGLVDYCLSNPSDNKPWISLFVIHKKYQGNGNATLAYQSFEQMIYKMNKKVLRLAVHK</sequence>
<feature type="domain" description="N-acetyltransferase" evidence="1">
    <location>
        <begin position="31"/>
        <end position="119"/>
    </location>
</feature>
<keyword evidence="3" id="KW-1185">Reference proteome</keyword>
<keyword evidence="2" id="KW-0808">Transferase</keyword>
<dbReference type="Pfam" id="PF00583">
    <property type="entry name" value="Acetyltransf_1"/>
    <property type="match status" value="1"/>
</dbReference>
<dbReference type="GO" id="GO:0016746">
    <property type="term" value="F:acyltransferase activity"/>
    <property type="evidence" value="ECO:0007669"/>
    <property type="project" value="UniProtKB-KW"/>
</dbReference>
<keyword evidence="2" id="KW-0012">Acyltransferase</keyword>
<proteinExistence type="predicted"/>
<reference evidence="2 3" key="1">
    <citation type="journal article" date="1979" name="Int. J. Syst. Evol. Microbiol.">
        <title>Bacillus globisporus subsp. marinus subsp. nov.</title>
        <authorList>
            <person name="Liu H."/>
        </authorList>
    </citation>
    <scope>NUCLEOTIDE SEQUENCE [LARGE SCALE GENOMIC DNA]</scope>
    <source>
        <strain evidence="2 3">DSM 1297</strain>
    </source>
</reference>
<dbReference type="RefSeq" id="WP_367779258.1">
    <property type="nucleotide sequence ID" value="NZ_JBFMIA010000005.1"/>
</dbReference>
<dbReference type="Proteomes" id="UP001556040">
    <property type="component" value="Unassembled WGS sequence"/>
</dbReference>
<gene>
    <name evidence="2" type="ORF">AB1471_08155</name>
</gene>
<name>A0ABV3Q3D4_9BACL</name>
<evidence type="ECO:0000313" key="2">
    <source>
        <dbReference type="EMBL" id="MEW9501774.1"/>
    </source>
</evidence>
<dbReference type="InterPro" id="IPR000182">
    <property type="entry name" value="GNAT_dom"/>
</dbReference>
<dbReference type="EMBL" id="JBFMIA010000005">
    <property type="protein sequence ID" value="MEW9501774.1"/>
    <property type="molecule type" value="Genomic_DNA"/>
</dbReference>
<dbReference type="SUPFAM" id="SSF55729">
    <property type="entry name" value="Acyl-CoA N-acyltransferases (Nat)"/>
    <property type="match status" value="1"/>
</dbReference>
<protein>
    <submittedName>
        <fullName evidence="2">GNAT family N-acetyltransferase</fullName>
        <ecNumber evidence="2">2.3.1.-</ecNumber>
    </submittedName>
</protein>
<dbReference type="Gene3D" id="3.40.630.30">
    <property type="match status" value="1"/>
</dbReference>
<accession>A0ABV3Q3D4</accession>
<evidence type="ECO:0000313" key="3">
    <source>
        <dbReference type="Proteomes" id="UP001556040"/>
    </source>
</evidence>